<sequence>MPPTASMELPIHEAKLLFFLQDITLGPRLALLTLQLVLYDVAVSSKKEPVELVGAKNESDGASSAKENNPKSAGRLKPNGPTKENSNDAKVTSKSTKSKNKSDRASSAKRVERSNSPTKENSNGAKVTSELTKSKSKNESNGVSSAKEDSAKEDNSKSAEGS</sequence>
<feature type="compositionally biased region" description="Basic and acidic residues" evidence="1">
    <location>
        <begin position="146"/>
        <end position="162"/>
    </location>
</feature>
<name>A0A167V9U6_9AGAM</name>
<proteinExistence type="predicted"/>
<feature type="compositionally biased region" description="Polar residues" evidence="1">
    <location>
        <begin position="60"/>
        <end position="71"/>
    </location>
</feature>
<evidence type="ECO:0000256" key="1">
    <source>
        <dbReference type="SAM" id="MobiDB-lite"/>
    </source>
</evidence>
<feature type="compositionally biased region" description="Polar residues" evidence="1">
    <location>
        <begin position="114"/>
        <end position="131"/>
    </location>
</feature>
<protein>
    <submittedName>
        <fullName evidence="2">Uncharacterized protein</fullName>
    </submittedName>
</protein>
<feature type="compositionally biased region" description="Basic and acidic residues" evidence="1">
    <location>
        <begin position="100"/>
        <end position="113"/>
    </location>
</feature>
<reference evidence="2" key="1">
    <citation type="journal article" date="2016" name="Mol. Biol. Evol.">
        <title>Comparative Genomics of Early-Diverging Mushroom-Forming Fungi Provides Insights into the Origins of Lignocellulose Decay Capabilities.</title>
        <authorList>
            <person name="Nagy L.G."/>
            <person name="Riley R."/>
            <person name="Tritt A."/>
            <person name="Adam C."/>
            <person name="Daum C."/>
            <person name="Floudas D."/>
            <person name="Sun H."/>
            <person name="Yadav J.S."/>
            <person name="Pangilinan J."/>
            <person name="Larsson K.H."/>
            <person name="Matsuura K."/>
            <person name="Barry K."/>
            <person name="Labutti K."/>
            <person name="Kuo R."/>
            <person name="Ohm R.A."/>
            <person name="Bhattacharya S.S."/>
            <person name="Shirouzu T."/>
            <person name="Yoshinaga Y."/>
            <person name="Martin F.M."/>
            <person name="Grigoriev I.V."/>
            <person name="Hibbett D.S."/>
        </authorList>
    </citation>
    <scope>NUCLEOTIDE SEQUENCE [LARGE SCALE GENOMIC DNA]</scope>
    <source>
        <strain evidence="2">CBS 109695</strain>
    </source>
</reference>
<dbReference type="EMBL" id="KV417888">
    <property type="protein sequence ID" value="KZP04786.1"/>
    <property type="molecule type" value="Genomic_DNA"/>
</dbReference>
<feature type="region of interest" description="Disordered" evidence="1">
    <location>
        <begin position="48"/>
        <end position="162"/>
    </location>
</feature>
<accession>A0A167V9U6</accession>
<dbReference type="AlphaFoldDB" id="A0A167V9U6"/>
<gene>
    <name evidence="2" type="ORF">FIBSPDRAFT_1008178</name>
</gene>
<organism evidence="2">
    <name type="scientific">Athelia psychrophila</name>
    <dbReference type="NCBI Taxonomy" id="1759441"/>
    <lineage>
        <taxon>Eukaryota</taxon>
        <taxon>Fungi</taxon>
        <taxon>Dikarya</taxon>
        <taxon>Basidiomycota</taxon>
        <taxon>Agaricomycotina</taxon>
        <taxon>Agaricomycetes</taxon>
        <taxon>Agaricomycetidae</taxon>
        <taxon>Atheliales</taxon>
        <taxon>Atheliaceae</taxon>
        <taxon>Athelia</taxon>
    </lineage>
</organism>
<evidence type="ECO:0000313" key="2">
    <source>
        <dbReference type="EMBL" id="KZP04786.1"/>
    </source>
</evidence>